<protein>
    <submittedName>
        <fullName evidence="1">Uncharacterized protein</fullName>
    </submittedName>
</protein>
<accession>A0A7X1N8F1</accession>
<dbReference type="Proteomes" id="UP000484381">
    <property type="component" value="Unassembled WGS sequence"/>
</dbReference>
<dbReference type="RefSeq" id="WP_152756818.1">
    <property type="nucleotide sequence ID" value="NZ_WHNP01000006.1"/>
</dbReference>
<dbReference type="EMBL" id="WHNP01000006">
    <property type="protein sequence ID" value="MPW16926.1"/>
    <property type="molecule type" value="Genomic_DNA"/>
</dbReference>
<evidence type="ECO:0000313" key="2">
    <source>
        <dbReference type="Proteomes" id="UP000484381"/>
    </source>
</evidence>
<dbReference type="AlphaFoldDB" id="A0A7X1N8F1"/>
<gene>
    <name evidence="1" type="ORF">GCT13_08275</name>
</gene>
<comment type="caution">
    <text evidence="1">The sequence shown here is derived from an EMBL/GenBank/DDBJ whole genome shotgun (WGS) entry which is preliminary data.</text>
</comment>
<sequence>MNCKPGDMAIIVVPASFPRKTLDGKIVDVVRFVPPRGPEAEWDQRPTWWCVYQSVWFNDHGMMIAEGMLLDSWLRPISGVPVHDEIPDEVAA</sequence>
<organism evidence="1 2">
    <name type="scientific">Paraburkholderia franconis</name>
    <dbReference type="NCBI Taxonomy" id="2654983"/>
    <lineage>
        <taxon>Bacteria</taxon>
        <taxon>Pseudomonadati</taxon>
        <taxon>Pseudomonadota</taxon>
        <taxon>Betaproteobacteria</taxon>
        <taxon>Burkholderiales</taxon>
        <taxon>Burkholderiaceae</taxon>
        <taxon>Paraburkholderia</taxon>
    </lineage>
</organism>
<evidence type="ECO:0000313" key="1">
    <source>
        <dbReference type="EMBL" id="MPW16926.1"/>
    </source>
</evidence>
<keyword evidence="2" id="KW-1185">Reference proteome</keyword>
<proteinExistence type="predicted"/>
<name>A0A7X1N8F1_9BURK</name>
<reference evidence="1 2" key="1">
    <citation type="submission" date="2019-10" db="EMBL/GenBank/DDBJ databases">
        <title>Paraburkholderia sp. isolated from nodules of Mimosa pudica from Brazilian Atlantic Forest soils.</title>
        <authorList>
            <person name="Paulitsch F."/>
            <person name="Hungria M."/>
            <person name="Dall'Agnol R."/>
        </authorList>
    </citation>
    <scope>NUCLEOTIDE SEQUENCE [LARGE SCALE GENOMIC DNA]</scope>
    <source>
        <strain evidence="1 2">CNPSo 3157</strain>
    </source>
</reference>